<gene>
    <name evidence="2" type="ORF">AWB69_07735</name>
</gene>
<dbReference type="PANTHER" id="PTHR42941:SF1">
    <property type="entry name" value="SLL1037 PROTEIN"/>
    <property type="match status" value="1"/>
</dbReference>
<keyword evidence="1" id="KW-0472">Membrane</keyword>
<dbReference type="PANTHER" id="PTHR42941">
    <property type="entry name" value="SLL1037 PROTEIN"/>
    <property type="match status" value="1"/>
</dbReference>
<dbReference type="Gene3D" id="3.40.190.10">
    <property type="entry name" value="Periplasmic binding protein-like II"/>
    <property type="match status" value="2"/>
</dbReference>
<dbReference type="Proteomes" id="UP000054683">
    <property type="component" value="Unassembled WGS sequence"/>
</dbReference>
<dbReference type="Pfam" id="PF16868">
    <property type="entry name" value="NMT1_3"/>
    <property type="match status" value="1"/>
</dbReference>
<dbReference type="InterPro" id="IPR011852">
    <property type="entry name" value="TRAP_TAXI"/>
</dbReference>
<dbReference type="RefSeq" id="WP_062091864.1">
    <property type="nucleotide sequence ID" value="NZ_FCOK02000084.1"/>
</dbReference>
<dbReference type="OrthoDB" id="237270at2"/>
<feature type="transmembrane region" description="Helical" evidence="1">
    <location>
        <begin position="23"/>
        <end position="45"/>
    </location>
</feature>
<name>A0A158JEX0_9BURK</name>
<reference evidence="2 3" key="1">
    <citation type="submission" date="2016-01" db="EMBL/GenBank/DDBJ databases">
        <authorList>
            <person name="Oliw E.H."/>
        </authorList>
    </citation>
    <scope>NUCLEOTIDE SEQUENCE [LARGE SCALE GENOMIC DNA]</scope>
    <source>
        <strain evidence="2">LMG 27134</strain>
    </source>
</reference>
<feature type="transmembrane region" description="Helical" evidence="1">
    <location>
        <begin position="353"/>
        <end position="370"/>
    </location>
</feature>
<keyword evidence="1" id="KW-1133">Transmembrane helix</keyword>
<dbReference type="EMBL" id="FCOK02000084">
    <property type="protein sequence ID" value="SAL67402.1"/>
    <property type="molecule type" value="Genomic_DNA"/>
</dbReference>
<evidence type="ECO:0000313" key="3">
    <source>
        <dbReference type="Proteomes" id="UP000054683"/>
    </source>
</evidence>
<sequence>MKQYRPRPPRFPRDHSHVAWRDLSLTSAPFALLFIVMIGLIVWLADPAPPRTITISAGPQDSSLLDTAERYKKILARNGVTLNVLQSDGSVQNLQRLMDPKSHVDLALVQGGVSDAAARASLISLGSVFYVPLVVFYRGKGMTQLSDLEGKKIAIGREGSGTRRLSLNLLEANGIAPGGVTQLVPLDGMDAAKQLVAGNVDAALFNGDSTTRGLMLRLLGIPGISVMDFSEASAYTRLFPYLDEIDLPTGVLDLRRKIPPQTLRLIGPTVEILARQSLHPAISDLVIEAAQEVHGMPGLLQNAGQFPSPIAREYPISEEATRYYKSGKSFLYRILPFWLASIADRILVLLLPVAVLLIPALRLIPALYAWRVRSRIYRYYGALIAIERSVLVSSTEEERKALIADLDEIEQSLNTLRMPLAHADTFYVLREHVGFVRAHLGEASRQKVHE</sequence>
<evidence type="ECO:0000256" key="1">
    <source>
        <dbReference type="SAM" id="Phobius"/>
    </source>
</evidence>
<dbReference type="SUPFAM" id="SSF53850">
    <property type="entry name" value="Periplasmic binding protein-like II"/>
    <property type="match status" value="1"/>
</dbReference>
<protein>
    <submittedName>
        <fullName evidence="2">TRAP-type transport system periplasmic component-like protein</fullName>
    </submittedName>
</protein>
<accession>A0A158JEX0</accession>
<dbReference type="AlphaFoldDB" id="A0A158JEX0"/>
<evidence type="ECO:0000313" key="2">
    <source>
        <dbReference type="EMBL" id="SAL67402.1"/>
    </source>
</evidence>
<keyword evidence="1" id="KW-0812">Transmembrane</keyword>
<organism evidence="2 3">
    <name type="scientific">Caballeronia udeis</name>
    <dbReference type="NCBI Taxonomy" id="1232866"/>
    <lineage>
        <taxon>Bacteria</taxon>
        <taxon>Pseudomonadati</taxon>
        <taxon>Pseudomonadota</taxon>
        <taxon>Betaproteobacteria</taxon>
        <taxon>Burkholderiales</taxon>
        <taxon>Burkholderiaceae</taxon>
        <taxon>Caballeronia</taxon>
    </lineage>
</organism>
<proteinExistence type="predicted"/>